<keyword evidence="2 3" id="KW-0040">ANK repeat</keyword>
<name>A0A9P8C108_9HELO</name>
<feature type="repeat" description="ANK" evidence="3">
    <location>
        <begin position="53"/>
        <end position="85"/>
    </location>
</feature>
<feature type="compositionally biased region" description="Basic and acidic residues" evidence="4">
    <location>
        <begin position="1"/>
        <end position="29"/>
    </location>
</feature>
<dbReference type="PRINTS" id="PR01415">
    <property type="entry name" value="ANKYRIN"/>
</dbReference>
<keyword evidence="1" id="KW-0677">Repeat</keyword>
<gene>
    <name evidence="5" type="ORF">BJ875DRAFT_229481</name>
</gene>
<protein>
    <submittedName>
        <fullName evidence="5">Ankyrin repeat-containing domain protein</fullName>
    </submittedName>
</protein>
<dbReference type="InterPro" id="IPR036770">
    <property type="entry name" value="Ankyrin_rpt-contain_sf"/>
</dbReference>
<keyword evidence="6" id="KW-1185">Reference proteome</keyword>
<evidence type="ECO:0000313" key="6">
    <source>
        <dbReference type="Proteomes" id="UP000824998"/>
    </source>
</evidence>
<evidence type="ECO:0000256" key="2">
    <source>
        <dbReference type="ARBA" id="ARBA00023043"/>
    </source>
</evidence>
<dbReference type="AlphaFoldDB" id="A0A9P8C108"/>
<dbReference type="EMBL" id="MU251880">
    <property type="protein sequence ID" value="KAG9228676.1"/>
    <property type="molecule type" value="Genomic_DNA"/>
</dbReference>
<dbReference type="SMART" id="SM00248">
    <property type="entry name" value="ANK"/>
    <property type="match status" value="2"/>
</dbReference>
<dbReference type="OrthoDB" id="341259at2759"/>
<evidence type="ECO:0000313" key="5">
    <source>
        <dbReference type="EMBL" id="KAG9228676.1"/>
    </source>
</evidence>
<evidence type="ECO:0000256" key="1">
    <source>
        <dbReference type="ARBA" id="ARBA00022737"/>
    </source>
</evidence>
<proteinExistence type="predicted"/>
<dbReference type="InterPro" id="IPR002110">
    <property type="entry name" value="Ankyrin_rpt"/>
</dbReference>
<dbReference type="PROSITE" id="PS50297">
    <property type="entry name" value="ANK_REP_REGION"/>
    <property type="match status" value="2"/>
</dbReference>
<feature type="region of interest" description="Disordered" evidence="4">
    <location>
        <begin position="1"/>
        <end position="31"/>
    </location>
</feature>
<dbReference type="PROSITE" id="PS50088">
    <property type="entry name" value="ANK_REPEAT"/>
    <property type="match status" value="2"/>
</dbReference>
<feature type="repeat" description="ANK" evidence="3">
    <location>
        <begin position="86"/>
        <end position="118"/>
    </location>
</feature>
<dbReference type="SUPFAM" id="SSF48403">
    <property type="entry name" value="Ankyrin repeat"/>
    <property type="match status" value="1"/>
</dbReference>
<accession>A0A9P8C108</accession>
<comment type="caution">
    <text evidence="5">The sequence shown here is derived from an EMBL/GenBank/DDBJ whole genome shotgun (WGS) entry which is preliminary data.</text>
</comment>
<dbReference type="Pfam" id="PF12796">
    <property type="entry name" value="Ank_2"/>
    <property type="match status" value="1"/>
</dbReference>
<dbReference type="PANTHER" id="PTHR24171">
    <property type="entry name" value="ANKYRIN REPEAT DOMAIN-CONTAINING PROTEIN 39-RELATED"/>
    <property type="match status" value="1"/>
</dbReference>
<evidence type="ECO:0000256" key="3">
    <source>
        <dbReference type="PROSITE-ProRule" id="PRU00023"/>
    </source>
</evidence>
<sequence length="154" mass="17227">MSHDLRHNSLHELIGKQYSRPEEKREVRSRAPLSTNSKFYWRGANQTSAQDLEGSTALHLAADQGHREIINLLIDLGAEVELVDKLGRTPLHRSARLGYGAATKFLVDRGSLVTTEDNDGRTARDLAKGSDRAIKALNGEKPDFYIYEGRMVLL</sequence>
<evidence type="ECO:0000256" key="4">
    <source>
        <dbReference type="SAM" id="MobiDB-lite"/>
    </source>
</evidence>
<organism evidence="5 6">
    <name type="scientific">Amylocarpus encephaloides</name>
    <dbReference type="NCBI Taxonomy" id="45428"/>
    <lineage>
        <taxon>Eukaryota</taxon>
        <taxon>Fungi</taxon>
        <taxon>Dikarya</taxon>
        <taxon>Ascomycota</taxon>
        <taxon>Pezizomycotina</taxon>
        <taxon>Leotiomycetes</taxon>
        <taxon>Helotiales</taxon>
        <taxon>Helotiales incertae sedis</taxon>
        <taxon>Amylocarpus</taxon>
    </lineage>
</organism>
<dbReference type="Gene3D" id="1.25.40.20">
    <property type="entry name" value="Ankyrin repeat-containing domain"/>
    <property type="match status" value="2"/>
</dbReference>
<reference evidence="5" key="1">
    <citation type="journal article" date="2021" name="IMA Fungus">
        <title>Genomic characterization of three marine fungi, including Emericellopsis atlantica sp. nov. with signatures of a generalist lifestyle and marine biomass degradation.</title>
        <authorList>
            <person name="Hagestad O.C."/>
            <person name="Hou L."/>
            <person name="Andersen J.H."/>
            <person name="Hansen E.H."/>
            <person name="Altermark B."/>
            <person name="Li C."/>
            <person name="Kuhnert E."/>
            <person name="Cox R.J."/>
            <person name="Crous P.W."/>
            <person name="Spatafora J.W."/>
            <person name="Lail K."/>
            <person name="Amirebrahimi M."/>
            <person name="Lipzen A."/>
            <person name="Pangilinan J."/>
            <person name="Andreopoulos W."/>
            <person name="Hayes R.D."/>
            <person name="Ng V."/>
            <person name="Grigoriev I.V."/>
            <person name="Jackson S.A."/>
            <person name="Sutton T.D.S."/>
            <person name="Dobson A.D.W."/>
            <person name="Rama T."/>
        </authorList>
    </citation>
    <scope>NUCLEOTIDE SEQUENCE</scope>
    <source>
        <strain evidence="5">TRa018bII</strain>
    </source>
</reference>
<dbReference type="Proteomes" id="UP000824998">
    <property type="component" value="Unassembled WGS sequence"/>
</dbReference>